<dbReference type="InterPro" id="IPR050090">
    <property type="entry name" value="Tyrosine_recombinase_XerCD"/>
</dbReference>
<dbReference type="GO" id="GO:0006310">
    <property type="term" value="P:DNA recombination"/>
    <property type="evidence" value="ECO:0007669"/>
    <property type="project" value="UniProtKB-KW"/>
</dbReference>
<dbReference type="PANTHER" id="PTHR30349">
    <property type="entry name" value="PHAGE INTEGRASE-RELATED"/>
    <property type="match status" value="1"/>
</dbReference>
<dbReference type="eggNOG" id="COG0582">
    <property type="taxonomic scope" value="Bacteria"/>
</dbReference>
<evidence type="ECO:0000313" key="5">
    <source>
        <dbReference type="EMBL" id="EGV30857.1"/>
    </source>
</evidence>
<sequence>MSPRPRQRRVLPNGIKPDALPTYVYWDPTGHGRWIWKPYDASTKKCKAIRLAGPAATLREIWDAYERLSREPPTQTLKALVELFEASPAWKDLAPATQHDYHRCAEMIQAAKTKSGLQVAESRLTDWTPGAVRAYVDKRGEEARSRANHELRYLRRLFSWAVERDLMPSNPARGVKALKEPPRQRYVSDEEYAAFLTFAGARYAYLVPVSELAYLSRLRLSEVLDLRRENVREDGLFAARRKGSKDALTGWTPRLRAAVDIALNLHGNIASLYLIPGPARGRLSETTVQTAWQRAMVEWAKQGHERYSIHDLKRKGVSDAEGDKLAASGHRSAAMLKVYDVLPSKAPATR</sequence>
<dbReference type="RefSeq" id="WP_007041202.1">
    <property type="nucleotide sequence ID" value="NZ_AFWT01000016.1"/>
</dbReference>
<evidence type="ECO:0000256" key="2">
    <source>
        <dbReference type="ARBA" id="ARBA00022908"/>
    </source>
</evidence>
<comment type="caution">
    <text evidence="5">The sequence shown here is derived from an EMBL/GenBank/DDBJ whole genome shotgun (WGS) entry which is preliminary data.</text>
</comment>
<comment type="similarity">
    <text evidence="1">Belongs to the 'phage' integrase family.</text>
</comment>
<dbReference type="OrthoDB" id="6173494at2"/>
<keyword evidence="2" id="KW-0229">DNA integration</keyword>
<dbReference type="Gene3D" id="1.10.150.130">
    <property type="match status" value="1"/>
</dbReference>
<name>G2E2E1_9GAMM</name>
<dbReference type="PANTHER" id="PTHR30349:SF41">
    <property type="entry name" value="INTEGRASE_RECOMBINASE PROTEIN MJ0367-RELATED"/>
    <property type="match status" value="1"/>
</dbReference>
<evidence type="ECO:0000313" key="6">
    <source>
        <dbReference type="Proteomes" id="UP000004200"/>
    </source>
</evidence>
<organism evidence="5 6">
    <name type="scientific">Thiorhodococcus drewsii AZ1</name>
    <dbReference type="NCBI Taxonomy" id="765913"/>
    <lineage>
        <taxon>Bacteria</taxon>
        <taxon>Pseudomonadati</taxon>
        <taxon>Pseudomonadota</taxon>
        <taxon>Gammaproteobacteria</taxon>
        <taxon>Chromatiales</taxon>
        <taxon>Chromatiaceae</taxon>
        <taxon>Thiorhodococcus</taxon>
    </lineage>
</organism>
<evidence type="ECO:0000256" key="3">
    <source>
        <dbReference type="ARBA" id="ARBA00023125"/>
    </source>
</evidence>
<dbReference type="EMBL" id="AFWT01000016">
    <property type="protein sequence ID" value="EGV30857.1"/>
    <property type="molecule type" value="Genomic_DNA"/>
</dbReference>
<dbReference type="GO" id="GO:0003677">
    <property type="term" value="F:DNA binding"/>
    <property type="evidence" value="ECO:0007669"/>
    <property type="project" value="UniProtKB-KW"/>
</dbReference>
<dbReference type="GO" id="GO:0015074">
    <property type="term" value="P:DNA integration"/>
    <property type="evidence" value="ECO:0007669"/>
    <property type="project" value="UniProtKB-KW"/>
</dbReference>
<evidence type="ECO:0000256" key="4">
    <source>
        <dbReference type="ARBA" id="ARBA00023172"/>
    </source>
</evidence>
<dbReference type="STRING" id="765913.ThidrDRAFT_2489"/>
<keyword evidence="4" id="KW-0233">DNA recombination</keyword>
<dbReference type="InterPro" id="IPR010998">
    <property type="entry name" value="Integrase_recombinase_N"/>
</dbReference>
<accession>G2E2E1</accession>
<gene>
    <name evidence="5" type="ORF">ThidrDRAFT_2489</name>
</gene>
<dbReference type="InterPro" id="IPR011010">
    <property type="entry name" value="DNA_brk_join_enz"/>
</dbReference>
<dbReference type="InterPro" id="IPR013762">
    <property type="entry name" value="Integrase-like_cat_sf"/>
</dbReference>
<dbReference type="AlphaFoldDB" id="G2E2E1"/>
<protein>
    <submittedName>
        <fullName evidence="5">Integrase family protein</fullName>
    </submittedName>
</protein>
<dbReference type="SUPFAM" id="SSF56349">
    <property type="entry name" value="DNA breaking-rejoining enzymes"/>
    <property type="match status" value="1"/>
</dbReference>
<evidence type="ECO:0000256" key="1">
    <source>
        <dbReference type="ARBA" id="ARBA00008857"/>
    </source>
</evidence>
<dbReference type="Gene3D" id="1.10.443.10">
    <property type="entry name" value="Intergrase catalytic core"/>
    <property type="match status" value="1"/>
</dbReference>
<reference evidence="5 6" key="1">
    <citation type="submission" date="2011-06" db="EMBL/GenBank/DDBJ databases">
        <title>The draft genome of Thiorhodococcus drewsii AZ1.</title>
        <authorList>
            <consortium name="US DOE Joint Genome Institute (JGI-PGF)"/>
            <person name="Lucas S."/>
            <person name="Han J."/>
            <person name="Lapidus A."/>
            <person name="Cheng J.-F."/>
            <person name="Goodwin L."/>
            <person name="Pitluck S."/>
            <person name="Peters L."/>
            <person name="Land M.L."/>
            <person name="Hauser L."/>
            <person name="Vogl K."/>
            <person name="Liu Z."/>
            <person name="Imhoff J."/>
            <person name="Thiel V."/>
            <person name="Frigaard N.-U."/>
            <person name="Bryant D.A."/>
            <person name="Woyke T.J."/>
        </authorList>
    </citation>
    <scope>NUCLEOTIDE SEQUENCE [LARGE SCALE GENOMIC DNA]</scope>
    <source>
        <strain evidence="5 6">AZ1</strain>
    </source>
</reference>
<proteinExistence type="inferred from homology"/>
<keyword evidence="3" id="KW-0238">DNA-binding</keyword>
<dbReference type="Proteomes" id="UP000004200">
    <property type="component" value="Unassembled WGS sequence"/>
</dbReference>
<keyword evidence="6" id="KW-1185">Reference proteome</keyword>